<dbReference type="InterPro" id="IPR000600">
    <property type="entry name" value="ROK"/>
</dbReference>
<name>A0ABS2GM64_9FIRM</name>
<dbReference type="Pfam" id="PF00480">
    <property type="entry name" value="ROK"/>
    <property type="match status" value="1"/>
</dbReference>
<dbReference type="PANTHER" id="PTHR18964:SF165">
    <property type="entry name" value="BETA-GLUCOSIDE KINASE"/>
    <property type="match status" value="1"/>
</dbReference>
<dbReference type="Proteomes" id="UP000724149">
    <property type="component" value="Unassembled WGS sequence"/>
</dbReference>
<evidence type="ECO:0000256" key="1">
    <source>
        <dbReference type="ARBA" id="ARBA00006479"/>
    </source>
</evidence>
<comment type="caution">
    <text evidence="2">The sequence shown here is derived from an EMBL/GenBank/DDBJ whole genome shotgun (WGS) entry which is preliminary data.</text>
</comment>
<dbReference type="SUPFAM" id="SSF53067">
    <property type="entry name" value="Actin-like ATPase domain"/>
    <property type="match status" value="1"/>
</dbReference>
<protein>
    <submittedName>
        <fullName evidence="2">ROK family protein</fullName>
    </submittedName>
</protein>
<dbReference type="CDD" id="cd24068">
    <property type="entry name" value="ASKHA_NBD_ROK_FnNanK-like"/>
    <property type="match status" value="1"/>
</dbReference>
<organism evidence="2 3">
    <name type="scientific">Hydrogenoanaerobacterium saccharovorans</name>
    <dbReference type="NCBI Taxonomy" id="474960"/>
    <lineage>
        <taxon>Bacteria</taxon>
        <taxon>Bacillati</taxon>
        <taxon>Bacillota</taxon>
        <taxon>Clostridia</taxon>
        <taxon>Eubacteriales</taxon>
        <taxon>Oscillospiraceae</taxon>
        <taxon>Hydrogenoanaerobacterium</taxon>
    </lineage>
</organism>
<dbReference type="Gene3D" id="3.30.420.40">
    <property type="match status" value="2"/>
</dbReference>
<evidence type="ECO:0000313" key="2">
    <source>
        <dbReference type="EMBL" id="MBM6923086.1"/>
    </source>
</evidence>
<proteinExistence type="inferred from homology"/>
<gene>
    <name evidence="2" type="ORF">H9X81_05180</name>
</gene>
<dbReference type="PANTHER" id="PTHR18964">
    <property type="entry name" value="ROK (REPRESSOR, ORF, KINASE) FAMILY"/>
    <property type="match status" value="1"/>
</dbReference>
<evidence type="ECO:0000313" key="3">
    <source>
        <dbReference type="Proteomes" id="UP000724149"/>
    </source>
</evidence>
<reference evidence="2 3" key="1">
    <citation type="journal article" date="2021" name="Sci. Rep.">
        <title>The distribution of antibiotic resistance genes in chicken gut microbiota commensals.</title>
        <authorList>
            <person name="Juricova H."/>
            <person name="Matiasovicova J."/>
            <person name="Kubasova T."/>
            <person name="Cejkova D."/>
            <person name="Rychlik I."/>
        </authorList>
    </citation>
    <scope>NUCLEOTIDE SEQUENCE [LARGE SCALE GENOMIC DNA]</scope>
    <source>
        <strain evidence="2 3">An564</strain>
    </source>
</reference>
<dbReference type="EMBL" id="JACSNR010000004">
    <property type="protein sequence ID" value="MBM6923086.1"/>
    <property type="molecule type" value="Genomic_DNA"/>
</dbReference>
<dbReference type="InterPro" id="IPR043129">
    <property type="entry name" value="ATPase_NBD"/>
</dbReference>
<comment type="similarity">
    <text evidence="1">Belongs to the ROK (NagC/XylR) family.</text>
</comment>
<accession>A0ABS2GM64</accession>
<sequence length="294" mass="31225">MKILALDIGGSFIKYAQFEDGVLAEPGAIPTQADQGPEALLRTVRHLADQFPEKQAVGISFASQINPVEGCISSATETFPGFTGLQVKKLLERDLGIPVSIDNDVNCAAVGEGRLGAATGCPDFLCLTYGTGIGGAIILGGKLHYGQTFAAGEVGHMTLRADGIRCSCGRLGCYEAYASTTALIRRVYLEHKLTLDGRGICELCEQGSEGINETVNRWIGDVCAGLTSCIHMLNPPVVVLGGGIMENTVIFNRVRARLENELLPNFRKADIRQARLGNTAGMIGAAIQAQELCL</sequence>
<dbReference type="RefSeq" id="WP_191392035.1">
    <property type="nucleotide sequence ID" value="NZ_JACSNR010000004.1"/>
</dbReference>
<keyword evidence="3" id="KW-1185">Reference proteome</keyword>